<dbReference type="Proteomes" id="UP000011761">
    <property type="component" value="Unassembled WGS sequence"/>
</dbReference>
<dbReference type="EMBL" id="KB445550">
    <property type="protein sequence ID" value="EMD00913.1"/>
    <property type="molecule type" value="Genomic_DNA"/>
</dbReference>
<dbReference type="AlphaFoldDB" id="M2M1I5"/>
<reference evidence="4 5" key="1">
    <citation type="journal article" date="2012" name="PLoS Pathog.">
        <title>Diverse lifestyles and strategies of plant pathogenesis encoded in the genomes of eighteen Dothideomycetes fungi.</title>
        <authorList>
            <person name="Ohm R.A."/>
            <person name="Feau N."/>
            <person name="Henrissat B."/>
            <person name="Schoch C.L."/>
            <person name="Horwitz B.A."/>
            <person name="Barry K.W."/>
            <person name="Condon B.J."/>
            <person name="Copeland A.C."/>
            <person name="Dhillon B."/>
            <person name="Glaser F."/>
            <person name="Hesse C.N."/>
            <person name="Kosti I."/>
            <person name="LaButti K."/>
            <person name="Lindquist E.A."/>
            <person name="Lucas S."/>
            <person name="Salamov A.A."/>
            <person name="Bradshaw R.E."/>
            <person name="Ciuffetti L."/>
            <person name="Hamelin R.C."/>
            <person name="Kema G.H.J."/>
            <person name="Lawrence C."/>
            <person name="Scott J.A."/>
            <person name="Spatafora J.W."/>
            <person name="Turgeon B.G."/>
            <person name="de Wit P.J.G.M."/>
            <person name="Zhong S."/>
            <person name="Goodwin S.B."/>
            <person name="Grigoriev I.V."/>
        </authorList>
    </citation>
    <scope>NUCLEOTIDE SEQUENCE [LARGE SCALE GENOMIC DNA]</scope>
    <source>
        <strain evidence="4 5">UAMH 10762</strain>
    </source>
</reference>
<dbReference type="KEGG" id="bcom:BAUCODRAFT_566686"/>
<evidence type="ECO:0000256" key="3">
    <source>
        <dbReference type="SAM" id="MobiDB-lite"/>
    </source>
</evidence>
<dbReference type="HOGENOM" id="CLU_515776_0_0_1"/>
<dbReference type="GO" id="GO:0016560">
    <property type="term" value="P:protein import into peroxisome matrix, docking"/>
    <property type="evidence" value="ECO:0007669"/>
    <property type="project" value="TreeGrafter"/>
</dbReference>
<dbReference type="OrthoDB" id="5407351at2759"/>
<dbReference type="GO" id="GO:0005778">
    <property type="term" value="C:peroxisomal membrane"/>
    <property type="evidence" value="ECO:0007669"/>
    <property type="project" value="TreeGrafter"/>
</dbReference>
<dbReference type="STRING" id="717646.M2M1I5"/>
<gene>
    <name evidence="4" type="ORF">BAUCODRAFT_566686</name>
</gene>
<dbReference type="PANTHER" id="PTHR10130:SF4">
    <property type="entry name" value="MICROBODY (PEROXISOME) BIOGENESIS PROTEIN PEROXIN 20 (EUROFUNG)"/>
    <property type="match status" value="1"/>
</dbReference>
<feature type="compositionally biased region" description="Basic and acidic residues" evidence="3">
    <location>
        <begin position="218"/>
        <end position="246"/>
    </location>
</feature>
<evidence type="ECO:0000313" key="5">
    <source>
        <dbReference type="Proteomes" id="UP000011761"/>
    </source>
</evidence>
<name>M2M1I5_BAUPA</name>
<feature type="compositionally biased region" description="Polar residues" evidence="3">
    <location>
        <begin position="390"/>
        <end position="405"/>
    </location>
</feature>
<dbReference type="OMA" id="SGEKWQN"/>
<feature type="compositionally biased region" description="Low complexity" evidence="3">
    <location>
        <begin position="338"/>
        <end position="347"/>
    </location>
</feature>
<protein>
    <recommendedName>
        <fullName evidence="6">Peroxin 20</fullName>
    </recommendedName>
</protein>
<evidence type="ECO:0008006" key="6">
    <source>
        <dbReference type="Google" id="ProtNLM"/>
    </source>
</evidence>
<organism evidence="4 5">
    <name type="scientific">Baudoinia panamericana (strain UAMH 10762)</name>
    <name type="common">Angels' share fungus</name>
    <name type="synonym">Baudoinia compniacensis (strain UAMH 10762)</name>
    <dbReference type="NCBI Taxonomy" id="717646"/>
    <lineage>
        <taxon>Eukaryota</taxon>
        <taxon>Fungi</taxon>
        <taxon>Dikarya</taxon>
        <taxon>Ascomycota</taxon>
        <taxon>Pezizomycotina</taxon>
        <taxon>Dothideomycetes</taxon>
        <taxon>Dothideomycetidae</taxon>
        <taxon>Mycosphaerellales</taxon>
        <taxon>Teratosphaeriaceae</taxon>
        <taxon>Baudoinia</taxon>
    </lineage>
</organism>
<accession>M2M1I5</accession>
<dbReference type="InterPro" id="IPR024111">
    <property type="entry name" value="PEX5/PEX5L"/>
</dbReference>
<dbReference type="GO" id="GO:0005829">
    <property type="term" value="C:cytosol"/>
    <property type="evidence" value="ECO:0007669"/>
    <property type="project" value="TreeGrafter"/>
</dbReference>
<dbReference type="GO" id="GO:0005052">
    <property type="term" value="F:peroxisome matrix targeting signal-1 binding"/>
    <property type="evidence" value="ECO:0007669"/>
    <property type="project" value="TreeGrafter"/>
</dbReference>
<evidence type="ECO:0000256" key="1">
    <source>
        <dbReference type="ARBA" id="ARBA00022737"/>
    </source>
</evidence>
<proteinExistence type="predicted"/>
<feature type="region of interest" description="Disordered" evidence="3">
    <location>
        <begin position="377"/>
        <end position="419"/>
    </location>
</feature>
<feature type="region of interest" description="Disordered" evidence="3">
    <location>
        <begin position="207"/>
        <end position="246"/>
    </location>
</feature>
<feature type="region of interest" description="Disordered" evidence="3">
    <location>
        <begin position="460"/>
        <end position="487"/>
    </location>
</feature>
<keyword evidence="1" id="KW-0677">Repeat</keyword>
<evidence type="ECO:0000256" key="2">
    <source>
        <dbReference type="ARBA" id="ARBA00022803"/>
    </source>
</evidence>
<feature type="compositionally biased region" description="Low complexity" evidence="3">
    <location>
        <begin position="377"/>
        <end position="387"/>
    </location>
</feature>
<dbReference type="GeneID" id="19115564"/>
<keyword evidence="5" id="KW-1185">Reference proteome</keyword>
<dbReference type="RefSeq" id="XP_007672097.1">
    <property type="nucleotide sequence ID" value="XM_007673907.1"/>
</dbReference>
<feature type="region of interest" description="Disordered" evidence="3">
    <location>
        <begin position="317"/>
        <end position="347"/>
    </location>
</feature>
<keyword evidence="2" id="KW-0802">TPR repeat</keyword>
<dbReference type="Gene3D" id="6.10.280.230">
    <property type="match status" value="1"/>
</dbReference>
<dbReference type="PANTHER" id="PTHR10130">
    <property type="entry name" value="PEROXISOMAL TARGETING SIGNAL 1 RECEPTOR PEX5"/>
    <property type="match status" value="1"/>
</dbReference>
<evidence type="ECO:0000313" key="4">
    <source>
        <dbReference type="EMBL" id="EMD00913.1"/>
    </source>
</evidence>
<sequence>MSEALCGPSNPLQQFKQQTSLDRTLQQDRLLSHRSPAYGFRSPDPNAGVLDAEFEAFQAGVPLSDLPQLQSFHRQQPDFTGPAQTPSWAADFQRMHIAPPPMQQQHLQQAAPSTAGWAQGFRNHIDQYAPRAQQSAPVSPLAFQQRARFGYSGFQNDLAQTTPFQATQQSKGKEPVYEQFDEAAFERAFDLARDDVELNFGAESVMMGSSQSEVLEADDTRLVRDETSRPDLGRDQLPDGLGHYHNDVPYALEQQDHSEKTEQPSPYQDDDALAATAQELLEKVEHNTTDKFRNSQFLGLMRKLRDREMRVEGDKMVETNVSTGSSLPKPPLTHSPHDSGYVSGSSSPLSLDSYHFDTHICKIPGCDVDHTFDHWESPAASTASPESVLKGTSTLTPLFDNTEQRPSPLALPTASEAAVDTRPPDYGIPAHEQDADPGRIHPADGQAVVDLLNDRAADIGTWPDDTLSDSAPHSPLEDGRPPFYGDLRALHGERSVNSDLSDMLYGHDGSLEAPVRWVKEPVYGSSKE</sequence>
<dbReference type="eggNOG" id="ENOG502S3XI">
    <property type="taxonomic scope" value="Eukaryota"/>
</dbReference>